<evidence type="ECO:0000313" key="2">
    <source>
        <dbReference type="Proteomes" id="UP001059893"/>
    </source>
</evidence>
<proteinExistence type="predicted"/>
<accession>A0ABQ8N210</accession>
<sequence>MPWTSPVQQLAKQSARLARKARLILGSMAFTAVELYPRDERVRRRDRPFVITTTTPASSTTLTATMAEVHE</sequence>
<keyword evidence="2" id="KW-1185">Reference proteome</keyword>
<name>A0ABQ8N210_PYRGI</name>
<evidence type="ECO:0000313" key="1">
    <source>
        <dbReference type="EMBL" id="KAI6289907.1"/>
    </source>
</evidence>
<organism evidence="1 2">
    <name type="scientific">Pyricularia grisea</name>
    <name type="common">Crabgrass-specific blast fungus</name>
    <name type="synonym">Magnaporthe grisea</name>
    <dbReference type="NCBI Taxonomy" id="148305"/>
    <lineage>
        <taxon>Eukaryota</taxon>
        <taxon>Fungi</taxon>
        <taxon>Dikarya</taxon>
        <taxon>Ascomycota</taxon>
        <taxon>Pezizomycotina</taxon>
        <taxon>Sordariomycetes</taxon>
        <taxon>Sordariomycetidae</taxon>
        <taxon>Magnaporthales</taxon>
        <taxon>Pyriculariaceae</taxon>
        <taxon>Pyricularia</taxon>
    </lineage>
</organism>
<protein>
    <submittedName>
        <fullName evidence="1">Uncharacterized protein</fullName>
    </submittedName>
</protein>
<gene>
    <name evidence="1" type="ORF">MCOR33_011651</name>
</gene>
<reference evidence="1" key="1">
    <citation type="submission" date="2021-01" db="EMBL/GenBank/DDBJ databases">
        <title>Deciphering the adaptive evolutionary patterns associated with biogeogrpahic diversity in the finger millet blast pathogen Magnaporthe oryzae in Eastern Africa.</title>
        <authorList>
            <person name="Onyema G."/>
            <person name="Shittu T.A."/>
            <person name="Dodsworth S."/>
            <person name="Devilliers S."/>
            <person name="Muthumeenakshi S."/>
            <person name="Sreenivasaprasad S."/>
        </authorList>
    </citation>
    <scope>NUCLEOTIDE SEQUENCE</scope>
    <source>
        <strain evidence="1">D15/s37</strain>
    </source>
</reference>
<comment type="caution">
    <text evidence="1">The sequence shown here is derived from an EMBL/GenBank/DDBJ whole genome shotgun (WGS) entry which is preliminary data.</text>
</comment>
<dbReference type="EMBL" id="JABSND010000577">
    <property type="protein sequence ID" value="KAI6289907.1"/>
    <property type="molecule type" value="Genomic_DNA"/>
</dbReference>
<dbReference type="Proteomes" id="UP001059893">
    <property type="component" value="Unassembled WGS sequence"/>
</dbReference>